<dbReference type="InterPro" id="IPR035965">
    <property type="entry name" value="PAS-like_dom_sf"/>
</dbReference>
<name>A0A2H0TDT6_9BACT</name>
<dbReference type="Proteomes" id="UP000230094">
    <property type="component" value="Unassembled WGS sequence"/>
</dbReference>
<dbReference type="SUPFAM" id="SSF55785">
    <property type="entry name" value="PYP-like sensor domain (PAS domain)"/>
    <property type="match status" value="1"/>
</dbReference>
<dbReference type="InterPro" id="IPR013767">
    <property type="entry name" value="PAS_fold"/>
</dbReference>
<evidence type="ECO:0000313" key="12">
    <source>
        <dbReference type="EMBL" id="PIR68455.1"/>
    </source>
</evidence>
<dbReference type="AlphaFoldDB" id="A0A2H0TDT6"/>
<feature type="domain" description="Histidine kinase" evidence="9">
    <location>
        <begin position="350"/>
        <end position="566"/>
    </location>
</feature>
<dbReference type="Gene3D" id="3.30.565.10">
    <property type="entry name" value="Histidine kinase-like ATPase, C-terminal domain"/>
    <property type="match status" value="1"/>
</dbReference>
<evidence type="ECO:0000313" key="13">
    <source>
        <dbReference type="Proteomes" id="UP000230094"/>
    </source>
</evidence>
<dbReference type="CDD" id="cd00082">
    <property type="entry name" value="HisKA"/>
    <property type="match status" value="1"/>
</dbReference>
<dbReference type="GO" id="GO:0004721">
    <property type="term" value="F:phosphoprotein phosphatase activity"/>
    <property type="evidence" value="ECO:0007669"/>
    <property type="project" value="TreeGrafter"/>
</dbReference>
<evidence type="ECO:0000259" key="9">
    <source>
        <dbReference type="PROSITE" id="PS50109"/>
    </source>
</evidence>
<keyword evidence="6" id="KW-0902">Two-component regulatory system</keyword>
<feature type="transmembrane region" description="Helical" evidence="8">
    <location>
        <begin position="185"/>
        <end position="208"/>
    </location>
</feature>
<dbReference type="PROSITE" id="PS50112">
    <property type="entry name" value="PAS"/>
    <property type="match status" value="1"/>
</dbReference>
<keyword evidence="5" id="KW-0418">Kinase</keyword>
<evidence type="ECO:0000256" key="1">
    <source>
        <dbReference type="ARBA" id="ARBA00000085"/>
    </source>
</evidence>
<dbReference type="InterPro" id="IPR036890">
    <property type="entry name" value="HATPase_C_sf"/>
</dbReference>
<dbReference type="NCBIfam" id="TIGR00229">
    <property type="entry name" value="sensory_box"/>
    <property type="match status" value="1"/>
</dbReference>
<dbReference type="Pfam" id="PF02518">
    <property type="entry name" value="HATPase_c"/>
    <property type="match status" value="1"/>
</dbReference>
<evidence type="ECO:0000256" key="6">
    <source>
        <dbReference type="ARBA" id="ARBA00023012"/>
    </source>
</evidence>
<accession>A0A2H0TDT6</accession>
<dbReference type="PANTHER" id="PTHR45453:SF1">
    <property type="entry name" value="PHOSPHATE REGULON SENSOR PROTEIN PHOR"/>
    <property type="match status" value="1"/>
</dbReference>
<dbReference type="InterPro" id="IPR003661">
    <property type="entry name" value="HisK_dim/P_dom"/>
</dbReference>
<dbReference type="GO" id="GO:0016036">
    <property type="term" value="P:cellular response to phosphate starvation"/>
    <property type="evidence" value="ECO:0007669"/>
    <property type="project" value="TreeGrafter"/>
</dbReference>
<dbReference type="Pfam" id="PF00989">
    <property type="entry name" value="PAS"/>
    <property type="match status" value="1"/>
</dbReference>
<dbReference type="Gene3D" id="3.30.450.20">
    <property type="entry name" value="PAS domain"/>
    <property type="match status" value="1"/>
</dbReference>
<dbReference type="InterPro" id="IPR050351">
    <property type="entry name" value="BphY/WalK/GraS-like"/>
</dbReference>
<dbReference type="PROSITE" id="PS50109">
    <property type="entry name" value="HIS_KIN"/>
    <property type="match status" value="1"/>
</dbReference>
<dbReference type="InterPro" id="IPR000014">
    <property type="entry name" value="PAS"/>
</dbReference>
<dbReference type="InterPro" id="IPR004358">
    <property type="entry name" value="Sig_transdc_His_kin-like_C"/>
</dbReference>
<evidence type="ECO:0000256" key="5">
    <source>
        <dbReference type="ARBA" id="ARBA00022777"/>
    </source>
</evidence>
<dbReference type="GO" id="GO:0006355">
    <property type="term" value="P:regulation of DNA-templated transcription"/>
    <property type="evidence" value="ECO:0007669"/>
    <property type="project" value="InterPro"/>
</dbReference>
<dbReference type="SUPFAM" id="SSF47384">
    <property type="entry name" value="Homodimeric domain of signal transducing histidine kinase"/>
    <property type="match status" value="1"/>
</dbReference>
<dbReference type="InterPro" id="IPR036097">
    <property type="entry name" value="HisK_dim/P_sf"/>
</dbReference>
<dbReference type="SMART" id="SM00387">
    <property type="entry name" value="HATPase_c"/>
    <property type="match status" value="1"/>
</dbReference>
<comment type="caution">
    <text evidence="12">The sequence shown here is derived from an EMBL/GenBank/DDBJ whole genome shotgun (WGS) entry which is preliminary data.</text>
</comment>
<dbReference type="PROSITE" id="PS50113">
    <property type="entry name" value="PAC"/>
    <property type="match status" value="1"/>
</dbReference>
<dbReference type="InterPro" id="IPR003594">
    <property type="entry name" value="HATPase_dom"/>
</dbReference>
<dbReference type="SMART" id="SM00091">
    <property type="entry name" value="PAS"/>
    <property type="match status" value="1"/>
</dbReference>
<proteinExistence type="predicted"/>
<feature type="transmembrane region" description="Helical" evidence="8">
    <location>
        <begin position="21"/>
        <end position="43"/>
    </location>
</feature>
<evidence type="ECO:0000259" key="10">
    <source>
        <dbReference type="PROSITE" id="PS50112"/>
    </source>
</evidence>
<evidence type="ECO:0000259" key="11">
    <source>
        <dbReference type="PROSITE" id="PS50113"/>
    </source>
</evidence>
<dbReference type="GO" id="GO:0000155">
    <property type="term" value="F:phosphorelay sensor kinase activity"/>
    <property type="evidence" value="ECO:0007669"/>
    <property type="project" value="InterPro"/>
</dbReference>
<keyword evidence="4" id="KW-0808">Transferase</keyword>
<keyword evidence="3" id="KW-0597">Phosphoprotein</keyword>
<dbReference type="PRINTS" id="PR00344">
    <property type="entry name" value="BCTRLSENSOR"/>
</dbReference>
<dbReference type="InterPro" id="IPR005467">
    <property type="entry name" value="His_kinase_dom"/>
</dbReference>
<dbReference type="EC" id="2.7.13.3" evidence="2"/>
<dbReference type="SMART" id="SM00388">
    <property type="entry name" value="HisKA"/>
    <property type="match status" value="1"/>
</dbReference>
<dbReference type="GO" id="GO:0005886">
    <property type="term" value="C:plasma membrane"/>
    <property type="evidence" value="ECO:0007669"/>
    <property type="project" value="TreeGrafter"/>
</dbReference>
<feature type="domain" description="PAS" evidence="10">
    <location>
        <begin position="217"/>
        <end position="290"/>
    </location>
</feature>
<evidence type="ECO:0000256" key="8">
    <source>
        <dbReference type="SAM" id="Phobius"/>
    </source>
</evidence>
<evidence type="ECO:0000256" key="3">
    <source>
        <dbReference type="ARBA" id="ARBA00022553"/>
    </source>
</evidence>
<dbReference type="InterPro" id="IPR000700">
    <property type="entry name" value="PAS-assoc_C"/>
</dbReference>
<dbReference type="PANTHER" id="PTHR45453">
    <property type="entry name" value="PHOSPHATE REGULON SENSOR PROTEIN PHOR"/>
    <property type="match status" value="1"/>
</dbReference>
<reference evidence="13" key="1">
    <citation type="submission" date="2017-09" db="EMBL/GenBank/DDBJ databases">
        <title>Depth-based differentiation of microbial function through sediment-hosted aquifers and enrichment of novel symbionts in the deep terrestrial subsurface.</title>
        <authorList>
            <person name="Probst A.J."/>
            <person name="Ladd B."/>
            <person name="Jarett J.K."/>
            <person name="Geller-Mcgrath D.E."/>
            <person name="Sieber C.M.K."/>
            <person name="Emerson J.B."/>
            <person name="Anantharaman K."/>
            <person name="Thomas B.C."/>
            <person name="Malmstrom R."/>
            <person name="Stieglmeier M."/>
            <person name="Klingl A."/>
            <person name="Woyke T."/>
            <person name="Ryan C.M."/>
            <person name="Banfield J.F."/>
        </authorList>
    </citation>
    <scope>NUCLEOTIDE SEQUENCE [LARGE SCALE GENOMIC DNA]</scope>
</reference>
<evidence type="ECO:0000256" key="4">
    <source>
        <dbReference type="ARBA" id="ARBA00022679"/>
    </source>
</evidence>
<dbReference type="Gene3D" id="1.10.287.130">
    <property type="match status" value="1"/>
</dbReference>
<evidence type="ECO:0000256" key="2">
    <source>
        <dbReference type="ARBA" id="ARBA00012438"/>
    </source>
</evidence>
<organism evidence="12 13">
    <name type="scientific">Candidatus Nomurabacteria bacterium CG10_big_fil_rev_8_21_14_0_10_35_16</name>
    <dbReference type="NCBI Taxonomy" id="1974731"/>
    <lineage>
        <taxon>Bacteria</taxon>
        <taxon>Candidatus Nomuraibacteriota</taxon>
    </lineage>
</organism>
<protein>
    <recommendedName>
        <fullName evidence="2">histidine kinase</fullName>
        <ecNumber evidence="2">2.7.13.3</ecNumber>
    </recommendedName>
</protein>
<gene>
    <name evidence="12" type="ORF">COU49_01155</name>
</gene>
<sequence length="566" mass="64542">MSSISFWKYTKFNKVNIKTKLKALIIIICIIYLIIGLTIYLLFHNHQQSLQKSSIAQDIVLRILEKRFLADEYISTYSERAKLQWILKQGDLKKRLVDVNIIFNGSIEKDLFFVINDSVVASDYLFSQIVQNHENNLSYASSDIVLQKQLRLASQLLVNVQKSTSAATKLADINREIVAESFQKIFFIFLFFSVFLFLTLIITFRVIWNSASELHKAKAEDEAILNGIGDGVVAIDLLWNIILFNKAASDMSGWSREDAMGKSFRDVIKFIRESDRKENIKFIKEAMILGKVNMMENHTLLIRKDKSEMPVGDSASPIFNENGQVVGVVIIFRDVSKEQEAFRLKSDFAYASHQFRTPVTKALWGLEIALEDKGNSQKKNEHLMDAYISLKSINELSNHLLEISEIDQQRIIKKLNNIEITTLVNKVLKSLQDRIKRKNITIIIKPANYSLKIKTDPKLLEKALFEVLENAIGYNKKDGEVSVEYIPQKGGILIQIKDSGIGITNEQEQLIFTKFFRGSNIPEESIGAGLGLYIAREYIKILGGRIWFKSQEGTGTTFSIFLPNNS</sequence>
<comment type="catalytic activity">
    <reaction evidence="1">
        <text>ATP + protein L-histidine = ADP + protein N-phospho-L-histidine.</text>
        <dbReference type="EC" id="2.7.13.3"/>
    </reaction>
</comment>
<feature type="domain" description="PAC" evidence="11">
    <location>
        <begin position="295"/>
        <end position="347"/>
    </location>
</feature>
<dbReference type="EMBL" id="PFCQ01000005">
    <property type="protein sequence ID" value="PIR68455.1"/>
    <property type="molecule type" value="Genomic_DNA"/>
</dbReference>
<dbReference type="SMART" id="SM00086">
    <property type="entry name" value="PAC"/>
    <property type="match status" value="1"/>
</dbReference>
<keyword evidence="7 8" id="KW-0472">Membrane</keyword>
<dbReference type="CDD" id="cd00130">
    <property type="entry name" value="PAS"/>
    <property type="match status" value="1"/>
</dbReference>
<evidence type="ECO:0000256" key="7">
    <source>
        <dbReference type="ARBA" id="ARBA00023136"/>
    </source>
</evidence>
<dbReference type="SUPFAM" id="SSF55874">
    <property type="entry name" value="ATPase domain of HSP90 chaperone/DNA topoisomerase II/histidine kinase"/>
    <property type="match status" value="1"/>
</dbReference>
<keyword evidence="8" id="KW-1133">Transmembrane helix</keyword>
<keyword evidence="8" id="KW-0812">Transmembrane</keyword>
<dbReference type="InterPro" id="IPR001610">
    <property type="entry name" value="PAC"/>
</dbReference>